<dbReference type="PANTHER" id="PTHR43963">
    <property type="entry name" value="CARBONYL REDUCTASE 1-RELATED"/>
    <property type="match status" value="1"/>
</dbReference>
<dbReference type="EMBL" id="CAJOBA010070567">
    <property type="protein sequence ID" value="CAF4389216.1"/>
    <property type="molecule type" value="Genomic_DNA"/>
</dbReference>
<accession>A0A8S2FYN0</accession>
<evidence type="ECO:0000256" key="1">
    <source>
        <dbReference type="ARBA" id="ARBA00006484"/>
    </source>
</evidence>
<evidence type="ECO:0000313" key="7">
    <source>
        <dbReference type="Proteomes" id="UP000677228"/>
    </source>
</evidence>
<keyword evidence="2" id="KW-0521">NADP</keyword>
<comment type="caution">
    <text evidence="5">The sequence shown here is derived from an EMBL/GenBank/DDBJ whole genome shotgun (WGS) entry which is preliminary data.</text>
</comment>
<dbReference type="GO" id="GO:0016491">
    <property type="term" value="F:oxidoreductase activity"/>
    <property type="evidence" value="ECO:0007669"/>
    <property type="project" value="UniProtKB-KW"/>
</dbReference>
<dbReference type="InterPro" id="IPR002347">
    <property type="entry name" value="SDR_fam"/>
</dbReference>
<protein>
    <submittedName>
        <fullName evidence="5">Uncharacterized protein</fullName>
    </submittedName>
</protein>
<keyword evidence="3" id="KW-0560">Oxidoreductase</keyword>
<evidence type="ECO:0000313" key="6">
    <source>
        <dbReference type="EMBL" id="CAF4389216.1"/>
    </source>
</evidence>
<sequence>MASLQQSHRQIFLVTGANKGIGYEVVKKLCAKHPNDLILLGSRDQKRGEGALTKLGSPSNVKVLVLDITSKESIERAKEEIQKKYGGYLDVIINNAAVAGSELGLKSLKDTFNTNFYGVKQMNDTMSPLLRDNGRIVNVSSGAGALSMKHCSEDLKAKFLRPDLTEAELVQLFAPLFTAVEDGKDPQTVGFNPVKLPNFEHLNILYYSASKLGVNILTRLEARDWNKKYSAKNVIVSAVCPGFCATELNNNAEGGRSAELGADSILHAVYTQNLENGQFWRDGSLLPLESK</sequence>
<evidence type="ECO:0000313" key="5">
    <source>
        <dbReference type="EMBL" id="CAF1587267.1"/>
    </source>
</evidence>
<dbReference type="PRINTS" id="PR00081">
    <property type="entry name" value="GDHRDH"/>
</dbReference>
<reference evidence="5" key="1">
    <citation type="submission" date="2021-02" db="EMBL/GenBank/DDBJ databases">
        <authorList>
            <person name="Nowell W R."/>
        </authorList>
    </citation>
    <scope>NUCLEOTIDE SEQUENCE</scope>
</reference>
<dbReference type="PANTHER" id="PTHR43963:SF6">
    <property type="entry name" value="CHAIN DEHYDROGENASE FAMILY PROTEIN, PUTATIVE (AFU_ORTHOLOGUE AFUA_3G15350)-RELATED"/>
    <property type="match status" value="1"/>
</dbReference>
<evidence type="ECO:0000256" key="2">
    <source>
        <dbReference type="ARBA" id="ARBA00022857"/>
    </source>
</evidence>
<dbReference type="PRINTS" id="PR00080">
    <property type="entry name" value="SDRFAMILY"/>
</dbReference>
<comment type="similarity">
    <text evidence="1 4">Belongs to the short-chain dehydrogenases/reductases (SDR) family.</text>
</comment>
<dbReference type="SUPFAM" id="SSF51735">
    <property type="entry name" value="NAD(P)-binding Rossmann-fold domains"/>
    <property type="match status" value="1"/>
</dbReference>
<dbReference type="AlphaFoldDB" id="A0A8S2FYN0"/>
<evidence type="ECO:0000256" key="3">
    <source>
        <dbReference type="ARBA" id="ARBA00023002"/>
    </source>
</evidence>
<dbReference type="Proteomes" id="UP000677228">
    <property type="component" value="Unassembled WGS sequence"/>
</dbReference>
<proteinExistence type="inferred from homology"/>
<dbReference type="EMBL" id="CAJNOK010047300">
    <property type="protein sequence ID" value="CAF1587267.1"/>
    <property type="molecule type" value="Genomic_DNA"/>
</dbReference>
<dbReference type="InterPro" id="IPR036291">
    <property type="entry name" value="NAD(P)-bd_dom_sf"/>
</dbReference>
<dbReference type="Pfam" id="PF00106">
    <property type="entry name" value="adh_short"/>
    <property type="match status" value="2"/>
</dbReference>
<name>A0A8S2FYN0_9BILA</name>
<dbReference type="Proteomes" id="UP000682733">
    <property type="component" value="Unassembled WGS sequence"/>
</dbReference>
<dbReference type="Gene3D" id="3.40.50.720">
    <property type="entry name" value="NAD(P)-binding Rossmann-like Domain"/>
    <property type="match status" value="1"/>
</dbReference>
<gene>
    <name evidence="5" type="ORF">OVA965_LOCUS41329</name>
    <name evidence="6" type="ORF">TMI583_LOCUS42943</name>
</gene>
<evidence type="ECO:0000256" key="4">
    <source>
        <dbReference type="RuleBase" id="RU000363"/>
    </source>
</evidence>
<organism evidence="5 7">
    <name type="scientific">Didymodactylos carnosus</name>
    <dbReference type="NCBI Taxonomy" id="1234261"/>
    <lineage>
        <taxon>Eukaryota</taxon>
        <taxon>Metazoa</taxon>
        <taxon>Spiralia</taxon>
        <taxon>Gnathifera</taxon>
        <taxon>Rotifera</taxon>
        <taxon>Eurotatoria</taxon>
        <taxon>Bdelloidea</taxon>
        <taxon>Philodinida</taxon>
        <taxon>Philodinidae</taxon>
        <taxon>Didymodactylos</taxon>
    </lineage>
</organism>